<evidence type="ECO:0000256" key="5">
    <source>
        <dbReference type="ARBA" id="ARBA00022692"/>
    </source>
</evidence>
<proteinExistence type="inferred from homology"/>
<feature type="transmembrane region" description="Helical" evidence="9">
    <location>
        <begin position="85"/>
        <end position="103"/>
    </location>
</feature>
<evidence type="ECO:0000256" key="7">
    <source>
        <dbReference type="ARBA" id="ARBA00023136"/>
    </source>
</evidence>
<dbReference type="PANTHER" id="PTHR35011:SF2">
    <property type="entry name" value="2,3-DIKETO-L-GULONATE TRAP TRANSPORTER SMALL PERMEASE PROTEIN YIAM"/>
    <property type="match status" value="1"/>
</dbReference>
<evidence type="ECO:0000313" key="12">
    <source>
        <dbReference type="Proteomes" id="UP001528040"/>
    </source>
</evidence>
<dbReference type="Proteomes" id="UP001528040">
    <property type="component" value="Unassembled WGS sequence"/>
</dbReference>
<evidence type="ECO:0000256" key="2">
    <source>
        <dbReference type="ARBA" id="ARBA00022448"/>
    </source>
</evidence>
<organism evidence="11 12">
    <name type="scientific">Aliiroseovarius salicola</name>
    <dbReference type="NCBI Taxonomy" id="3009082"/>
    <lineage>
        <taxon>Bacteria</taxon>
        <taxon>Pseudomonadati</taxon>
        <taxon>Pseudomonadota</taxon>
        <taxon>Alphaproteobacteria</taxon>
        <taxon>Rhodobacterales</taxon>
        <taxon>Paracoccaceae</taxon>
        <taxon>Aliiroseovarius</taxon>
    </lineage>
</organism>
<evidence type="ECO:0000256" key="3">
    <source>
        <dbReference type="ARBA" id="ARBA00022475"/>
    </source>
</evidence>
<keyword evidence="3" id="KW-1003">Cell membrane</keyword>
<dbReference type="PANTHER" id="PTHR35011">
    <property type="entry name" value="2,3-DIKETO-L-GULONATE TRAP TRANSPORTER SMALL PERMEASE PROTEIN YIAM"/>
    <property type="match status" value="1"/>
</dbReference>
<comment type="function">
    <text evidence="9">Part of the tripartite ATP-independent periplasmic (TRAP) transport system.</text>
</comment>
<comment type="subcellular location">
    <subcellularLocation>
        <location evidence="1 9">Cell inner membrane</location>
        <topology evidence="1 9">Multi-pass membrane protein</topology>
    </subcellularLocation>
</comment>
<evidence type="ECO:0000256" key="4">
    <source>
        <dbReference type="ARBA" id="ARBA00022519"/>
    </source>
</evidence>
<feature type="transmembrane region" description="Helical" evidence="9">
    <location>
        <begin position="15"/>
        <end position="37"/>
    </location>
</feature>
<keyword evidence="5 9" id="KW-0812">Transmembrane</keyword>
<keyword evidence="4 9" id="KW-0997">Cell inner membrane</keyword>
<evidence type="ECO:0000313" key="11">
    <source>
        <dbReference type="EMBL" id="MDA5093684.1"/>
    </source>
</evidence>
<keyword evidence="12" id="KW-1185">Reference proteome</keyword>
<keyword evidence="2 9" id="KW-0813">Transport</keyword>
<protein>
    <recommendedName>
        <fullName evidence="9">TRAP transporter small permease protein</fullName>
    </recommendedName>
</protein>
<dbReference type="Pfam" id="PF04290">
    <property type="entry name" value="DctQ"/>
    <property type="match status" value="1"/>
</dbReference>
<feature type="domain" description="Tripartite ATP-independent periplasmic transporters DctQ component" evidence="10">
    <location>
        <begin position="23"/>
        <end position="111"/>
    </location>
</feature>
<evidence type="ECO:0000256" key="9">
    <source>
        <dbReference type="RuleBase" id="RU369079"/>
    </source>
</evidence>
<dbReference type="EMBL" id="JAQIIO010000003">
    <property type="protein sequence ID" value="MDA5093684.1"/>
    <property type="molecule type" value="Genomic_DNA"/>
</dbReference>
<comment type="caution">
    <text evidence="11">The sequence shown here is derived from an EMBL/GenBank/DDBJ whole genome shotgun (WGS) entry which is preliminary data.</text>
</comment>
<gene>
    <name evidence="11" type="ORF">O2N63_06245</name>
</gene>
<keyword evidence="6 9" id="KW-1133">Transmembrane helix</keyword>
<evidence type="ECO:0000256" key="6">
    <source>
        <dbReference type="ARBA" id="ARBA00022989"/>
    </source>
</evidence>
<sequence length="221" mass="24696">MTSSASLVDQIEEKLIAVILGLMTALTFANVVARYAFDSNILWALEMTVFLFAWLVLLGAAYAVKKGTHLGVDLVVNMLEDKARRAMALVAVAVCLAFAFLMMKGSWDYWANFANLPATEGRWFPLGFEDEFRAKGWYETNDIPMPGVLAWMKDVFNEGEAYEKIPRFLPYFVLPLSGALILVRFVQSTIAILNGTMDRLVASHEVEDELAELEAKNVEAK</sequence>
<evidence type="ECO:0000259" key="10">
    <source>
        <dbReference type="Pfam" id="PF04290"/>
    </source>
</evidence>
<evidence type="ECO:0000256" key="8">
    <source>
        <dbReference type="ARBA" id="ARBA00038436"/>
    </source>
</evidence>
<reference evidence="11 12" key="1">
    <citation type="submission" date="2023-01" db="EMBL/GenBank/DDBJ databases">
        <authorList>
            <person name="Yoon J.-W."/>
        </authorList>
    </citation>
    <scope>NUCLEOTIDE SEQUENCE [LARGE SCALE GENOMIC DNA]</scope>
    <source>
        <strain evidence="11 12">KMU-50</strain>
    </source>
</reference>
<comment type="similarity">
    <text evidence="8 9">Belongs to the TRAP transporter small permease family.</text>
</comment>
<dbReference type="RefSeq" id="WP_271053382.1">
    <property type="nucleotide sequence ID" value="NZ_JAQIIO010000003.1"/>
</dbReference>
<feature type="transmembrane region" description="Helical" evidence="9">
    <location>
        <begin position="43"/>
        <end position="64"/>
    </location>
</feature>
<name>A0ABT4VZK4_9RHOB</name>
<dbReference type="InterPro" id="IPR007387">
    <property type="entry name" value="TRAP_DctQ"/>
</dbReference>
<evidence type="ECO:0000256" key="1">
    <source>
        <dbReference type="ARBA" id="ARBA00004429"/>
    </source>
</evidence>
<feature type="transmembrane region" description="Helical" evidence="9">
    <location>
        <begin position="168"/>
        <end position="186"/>
    </location>
</feature>
<keyword evidence="7 9" id="KW-0472">Membrane</keyword>
<dbReference type="InterPro" id="IPR055348">
    <property type="entry name" value="DctQ"/>
</dbReference>
<accession>A0ABT4VZK4</accession>
<comment type="subunit">
    <text evidence="9">The complex comprises the extracytoplasmic solute receptor protein and the two transmembrane proteins.</text>
</comment>